<evidence type="ECO:0000256" key="8">
    <source>
        <dbReference type="ARBA" id="ARBA00022989"/>
    </source>
</evidence>
<evidence type="ECO:0000256" key="9">
    <source>
        <dbReference type="ARBA" id="ARBA00023065"/>
    </source>
</evidence>
<organism evidence="14 15">
    <name type="scientific">Amycolatopsis suaedae</name>
    <dbReference type="NCBI Taxonomy" id="2510978"/>
    <lineage>
        <taxon>Bacteria</taxon>
        <taxon>Bacillati</taxon>
        <taxon>Actinomycetota</taxon>
        <taxon>Actinomycetes</taxon>
        <taxon>Pseudonocardiales</taxon>
        <taxon>Pseudonocardiaceae</taxon>
        <taxon>Amycolatopsis</taxon>
    </lineage>
</organism>
<dbReference type="PANTHER" id="PTHR31462">
    <property type="entry name" value="ENDOSOMAL/LYSOSOMAL POTASSIUM CHANNEL TMEM175"/>
    <property type="match status" value="1"/>
</dbReference>
<keyword evidence="5 13" id="KW-0812">Transmembrane</keyword>
<keyword evidence="15" id="KW-1185">Reference proteome</keyword>
<dbReference type="PANTHER" id="PTHR31462:SF5">
    <property type="entry name" value="ENDOSOMAL_LYSOSOMAL PROTON CHANNEL TMEM175"/>
    <property type="match status" value="1"/>
</dbReference>
<evidence type="ECO:0000256" key="12">
    <source>
        <dbReference type="ARBA" id="ARBA00034430"/>
    </source>
</evidence>
<evidence type="ECO:0000256" key="2">
    <source>
        <dbReference type="ARBA" id="ARBA00006920"/>
    </source>
</evidence>
<dbReference type="OrthoDB" id="7626281at2"/>
<evidence type="ECO:0000256" key="3">
    <source>
        <dbReference type="ARBA" id="ARBA00022448"/>
    </source>
</evidence>
<feature type="transmembrane region" description="Helical" evidence="13">
    <location>
        <begin position="158"/>
        <end position="178"/>
    </location>
</feature>
<dbReference type="EMBL" id="SFCC01000007">
    <property type="protein sequence ID" value="RZQ62967.1"/>
    <property type="molecule type" value="Genomic_DNA"/>
</dbReference>
<evidence type="ECO:0000256" key="7">
    <source>
        <dbReference type="ARBA" id="ARBA00022958"/>
    </source>
</evidence>
<accession>A0A4Q7J730</accession>
<dbReference type="Pfam" id="PF06736">
    <property type="entry name" value="TMEM175"/>
    <property type="match status" value="1"/>
</dbReference>
<keyword evidence="11" id="KW-0407">Ion channel</keyword>
<evidence type="ECO:0000313" key="15">
    <source>
        <dbReference type="Proteomes" id="UP000292003"/>
    </source>
</evidence>
<evidence type="ECO:0000256" key="5">
    <source>
        <dbReference type="ARBA" id="ARBA00022692"/>
    </source>
</evidence>
<feature type="transmembrane region" description="Helical" evidence="13">
    <location>
        <begin position="12"/>
        <end position="33"/>
    </location>
</feature>
<dbReference type="AlphaFoldDB" id="A0A4Q7J730"/>
<evidence type="ECO:0000256" key="6">
    <source>
        <dbReference type="ARBA" id="ARBA00022826"/>
    </source>
</evidence>
<evidence type="ECO:0000256" key="1">
    <source>
        <dbReference type="ARBA" id="ARBA00004141"/>
    </source>
</evidence>
<comment type="catalytic activity">
    <reaction evidence="12">
        <text>K(+)(in) = K(+)(out)</text>
        <dbReference type="Rhea" id="RHEA:29463"/>
        <dbReference type="ChEBI" id="CHEBI:29103"/>
    </reaction>
</comment>
<evidence type="ECO:0000256" key="10">
    <source>
        <dbReference type="ARBA" id="ARBA00023136"/>
    </source>
</evidence>
<keyword evidence="7" id="KW-0630">Potassium</keyword>
<feature type="transmembrane region" description="Helical" evidence="13">
    <location>
        <begin position="184"/>
        <end position="200"/>
    </location>
</feature>
<protein>
    <submittedName>
        <fullName evidence="14">DUF1211 domain-containing protein</fullName>
    </submittedName>
</protein>
<keyword evidence="9" id="KW-0406">Ion transport</keyword>
<dbReference type="InterPro" id="IPR010617">
    <property type="entry name" value="TMEM175-like"/>
</dbReference>
<keyword evidence="4" id="KW-0633">Potassium transport</keyword>
<feature type="transmembrane region" description="Helical" evidence="13">
    <location>
        <begin position="53"/>
        <end position="71"/>
    </location>
</feature>
<comment type="caution">
    <text evidence="14">The sequence shown here is derived from an EMBL/GenBank/DDBJ whole genome shotgun (WGS) entry which is preliminary data.</text>
</comment>
<comment type="similarity">
    <text evidence="2">Belongs to the TMEM175 family.</text>
</comment>
<comment type="subcellular location">
    <subcellularLocation>
        <location evidence="1">Membrane</location>
        <topology evidence="1">Multi-pass membrane protein</topology>
    </subcellularLocation>
</comment>
<dbReference type="GO" id="GO:0016020">
    <property type="term" value="C:membrane"/>
    <property type="evidence" value="ECO:0007669"/>
    <property type="project" value="UniProtKB-SubCell"/>
</dbReference>
<proteinExistence type="inferred from homology"/>
<sequence>MGGVRTRQGLERLVFFSDAVVAIAITLLVLPLAEGVPEAVARHASSVEVISENLPAIFVFLLSFAVIAQFWRAHHQLFERIDDYRRPLVLWNLLWLLTIVLLPFVTEMAGSFGGDDRFAPVFYIAVVLGSSVCLSVLTLIARANPDIAAGPGAITGRLVAEAVSTTVLLAIALVVTVVVPGARYYSLLLLLLLPAVSTVRRRTAPRS</sequence>
<keyword evidence="6" id="KW-0631">Potassium channel</keyword>
<dbReference type="GO" id="GO:0005267">
    <property type="term" value="F:potassium channel activity"/>
    <property type="evidence" value="ECO:0007669"/>
    <property type="project" value="UniProtKB-KW"/>
</dbReference>
<keyword evidence="3" id="KW-0813">Transport</keyword>
<name>A0A4Q7J730_9PSEU</name>
<keyword evidence="8 13" id="KW-1133">Transmembrane helix</keyword>
<evidence type="ECO:0000313" key="14">
    <source>
        <dbReference type="EMBL" id="RZQ62967.1"/>
    </source>
</evidence>
<gene>
    <name evidence="14" type="ORF">EWH70_14810</name>
</gene>
<feature type="transmembrane region" description="Helical" evidence="13">
    <location>
        <begin position="118"/>
        <end position="137"/>
    </location>
</feature>
<reference evidence="14 15" key="1">
    <citation type="submission" date="2019-02" db="EMBL/GenBank/DDBJ databases">
        <title>Draft genome sequence of Amycolatopsis sp. 8-3EHSu isolated from roots of Suaeda maritima.</title>
        <authorList>
            <person name="Duangmal K."/>
            <person name="Chantavorakit T."/>
        </authorList>
    </citation>
    <scope>NUCLEOTIDE SEQUENCE [LARGE SCALE GENOMIC DNA]</scope>
    <source>
        <strain evidence="14 15">8-3EHSu</strain>
    </source>
</reference>
<dbReference type="Proteomes" id="UP000292003">
    <property type="component" value="Unassembled WGS sequence"/>
</dbReference>
<evidence type="ECO:0000256" key="4">
    <source>
        <dbReference type="ARBA" id="ARBA00022538"/>
    </source>
</evidence>
<evidence type="ECO:0000256" key="13">
    <source>
        <dbReference type="SAM" id="Phobius"/>
    </source>
</evidence>
<dbReference type="GO" id="GO:0015252">
    <property type="term" value="F:proton channel activity"/>
    <property type="evidence" value="ECO:0007669"/>
    <property type="project" value="InterPro"/>
</dbReference>
<feature type="transmembrane region" description="Helical" evidence="13">
    <location>
        <begin position="92"/>
        <end position="112"/>
    </location>
</feature>
<keyword evidence="10 13" id="KW-0472">Membrane</keyword>
<evidence type="ECO:0000256" key="11">
    <source>
        <dbReference type="ARBA" id="ARBA00023303"/>
    </source>
</evidence>